<dbReference type="PANTHER" id="PTHR42718:SF1">
    <property type="entry name" value="LOW AFFINITY AMMONIUM TRANSPORTER"/>
    <property type="match status" value="1"/>
</dbReference>
<dbReference type="InterPro" id="IPR011701">
    <property type="entry name" value="MFS"/>
</dbReference>
<sequence>MVMNFSLYIPFVIYASTGHYIHLQAITSFSMPGDSEERVPALASRSSVSVATDAELRTASEAMQRAAEAMIAATESFRQQYHQAEGGTGAEPPRPSTSYHPYEPIPMDDGHEMQHHRPQGRRNSIDMQPSMSRMTYYGSSTQLPFSGANSVYTPSRPPTIYLSPERSHAQLDYTPNTTVPVPAISSEYLPHHHTRSSLPHLNTGHNPNAFGARVARAAAAGLSYDGHGNYHHYPPMPEWPPHIASTHNLHHSIDAPLLGGPPPSVYYPAASTSQMDLYDGGYKMNPDYKERMSKHYSLAQSMATSTDEPSPIIKIGRYTYLRSAHEDFGSGVLSEYIPGPLDPKIPSRAASKRGPPAGDDSPYGFSLGREYAFVSMVCISQVLMLAGIAQAMVPAHIIGNSFPNTTFGDMAWYSAAYGLTAGTFVLPSGRLGDLFGHKKMFIIGFLWFGLWSLICGFAERVQAAGYQGTVFFCFSRAMQGIGPALLVPNGQAMLGRGYKPGPRKNMVMCLFGAAAPLGFFIGAIMASVFSMHASWPWAFWTMAAVCVALAAISVLVMPDTGVKGLQSGASLWSELDGAGMLLGVAGLVLFNFAFNQAPIVSWNTPYTYFLLVIGLILIGAFIFVETVVSRPLVPISAMKSSTVFVLACTGTGWGCFSIWVFYAILFIENLRGWDALLTSVAFAPAPITGLAASMLTGFLMSRLGPPGIMFISMCAFFAGSLLLVTSPVNQSYWFNTFFGILVMPFGMDMSNPAATILLSNSVSKEHQGIAASLVVTVVNYSISIALGFAGTVEVNLHNGGSDLLAGYRGAQYFGLGLGGLGVLLAAAFLVNVRMNGGTGGPPGPGGPPGEKGPMQIEAAQPQQR</sequence>
<feature type="region of interest" description="Disordered" evidence="5">
    <location>
        <begin position="83"/>
        <end position="126"/>
    </location>
</feature>
<dbReference type="InterPro" id="IPR020846">
    <property type="entry name" value="MFS_dom"/>
</dbReference>
<gene>
    <name evidence="8" type="ORF">MCOR33_004028</name>
</gene>
<dbReference type="Pfam" id="PF07690">
    <property type="entry name" value="MFS_1"/>
    <property type="match status" value="1"/>
</dbReference>
<feature type="transmembrane region" description="Helical" evidence="6">
    <location>
        <begin position="707"/>
        <end position="725"/>
    </location>
</feature>
<dbReference type="PANTHER" id="PTHR42718">
    <property type="entry name" value="MAJOR FACILITATOR SUPERFAMILY MULTIDRUG TRANSPORTER MFSC"/>
    <property type="match status" value="1"/>
</dbReference>
<feature type="transmembrane region" description="Helical" evidence="6">
    <location>
        <begin position="507"/>
        <end position="531"/>
    </location>
</feature>
<name>A0ABQ8NPJ2_PYRGI</name>
<dbReference type="PROSITE" id="PS50850">
    <property type="entry name" value="MFS"/>
    <property type="match status" value="1"/>
</dbReference>
<dbReference type="Gene3D" id="1.20.1250.20">
    <property type="entry name" value="MFS general substrate transporter like domains"/>
    <property type="match status" value="2"/>
</dbReference>
<evidence type="ECO:0000256" key="2">
    <source>
        <dbReference type="ARBA" id="ARBA00022692"/>
    </source>
</evidence>
<feature type="transmembrane region" description="Helical" evidence="6">
    <location>
        <begin position="731"/>
        <end position="747"/>
    </location>
</feature>
<dbReference type="SUPFAM" id="SSF103473">
    <property type="entry name" value="MFS general substrate transporter"/>
    <property type="match status" value="1"/>
</dbReference>
<evidence type="ECO:0000256" key="6">
    <source>
        <dbReference type="SAM" id="Phobius"/>
    </source>
</evidence>
<dbReference type="Proteomes" id="UP001059893">
    <property type="component" value="Unassembled WGS sequence"/>
</dbReference>
<evidence type="ECO:0000313" key="8">
    <source>
        <dbReference type="EMBL" id="KAI6300237.1"/>
    </source>
</evidence>
<dbReference type="CDD" id="cd17476">
    <property type="entry name" value="MFS_Amf1_MDR_like"/>
    <property type="match status" value="1"/>
</dbReference>
<keyword evidence="2 6" id="KW-0812">Transmembrane</keyword>
<comment type="subcellular location">
    <subcellularLocation>
        <location evidence="1">Membrane</location>
        <topology evidence="1">Multi-pass membrane protein</topology>
    </subcellularLocation>
</comment>
<feature type="transmembrane region" description="Helical" evidence="6">
    <location>
        <begin position="440"/>
        <end position="459"/>
    </location>
</feature>
<feature type="transmembrane region" description="Helical" evidence="6">
    <location>
        <begin position="606"/>
        <end position="624"/>
    </location>
</feature>
<evidence type="ECO:0000256" key="1">
    <source>
        <dbReference type="ARBA" id="ARBA00004141"/>
    </source>
</evidence>
<evidence type="ECO:0000313" key="9">
    <source>
        <dbReference type="Proteomes" id="UP001059893"/>
    </source>
</evidence>
<feature type="transmembrane region" description="Helical" evidence="6">
    <location>
        <begin position="644"/>
        <end position="667"/>
    </location>
</feature>
<feature type="transmembrane region" description="Helical" evidence="6">
    <location>
        <begin position="768"/>
        <end position="790"/>
    </location>
</feature>
<evidence type="ECO:0000256" key="4">
    <source>
        <dbReference type="ARBA" id="ARBA00023136"/>
    </source>
</evidence>
<protein>
    <recommendedName>
        <fullName evidence="7">Major facilitator superfamily (MFS) profile domain-containing protein</fullName>
    </recommendedName>
</protein>
<feature type="transmembrane region" description="Helical" evidence="6">
    <location>
        <begin position="577"/>
        <end position="594"/>
    </location>
</feature>
<evidence type="ECO:0000256" key="3">
    <source>
        <dbReference type="ARBA" id="ARBA00022989"/>
    </source>
</evidence>
<feature type="transmembrane region" description="Helical" evidence="6">
    <location>
        <begin position="679"/>
        <end position="700"/>
    </location>
</feature>
<feature type="domain" description="Major facilitator superfamily (MFS) profile" evidence="7">
    <location>
        <begin position="373"/>
        <end position="833"/>
    </location>
</feature>
<feature type="transmembrane region" description="Helical" evidence="6">
    <location>
        <begin position="537"/>
        <end position="556"/>
    </location>
</feature>
<feature type="region of interest" description="Disordered" evidence="5">
    <location>
        <begin position="838"/>
        <end position="864"/>
    </location>
</feature>
<keyword evidence="4 6" id="KW-0472">Membrane</keyword>
<evidence type="ECO:0000256" key="5">
    <source>
        <dbReference type="SAM" id="MobiDB-lite"/>
    </source>
</evidence>
<feature type="transmembrane region" description="Helical" evidence="6">
    <location>
        <begin position="810"/>
        <end position="830"/>
    </location>
</feature>
<keyword evidence="3 6" id="KW-1133">Transmembrane helix</keyword>
<comment type="caution">
    <text evidence="8">The sequence shown here is derived from an EMBL/GenBank/DDBJ whole genome shotgun (WGS) entry which is preliminary data.</text>
</comment>
<dbReference type="InterPro" id="IPR036259">
    <property type="entry name" value="MFS_trans_sf"/>
</dbReference>
<organism evidence="8 9">
    <name type="scientific">Pyricularia grisea</name>
    <name type="common">Crabgrass-specific blast fungus</name>
    <name type="synonym">Magnaporthe grisea</name>
    <dbReference type="NCBI Taxonomy" id="148305"/>
    <lineage>
        <taxon>Eukaryota</taxon>
        <taxon>Fungi</taxon>
        <taxon>Dikarya</taxon>
        <taxon>Ascomycota</taxon>
        <taxon>Pezizomycotina</taxon>
        <taxon>Sordariomycetes</taxon>
        <taxon>Sordariomycetidae</taxon>
        <taxon>Magnaporthales</taxon>
        <taxon>Pyriculariaceae</taxon>
        <taxon>Pyricularia</taxon>
    </lineage>
</organism>
<dbReference type="EMBL" id="JABSND010000055">
    <property type="protein sequence ID" value="KAI6300237.1"/>
    <property type="molecule type" value="Genomic_DNA"/>
</dbReference>
<keyword evidence="9" id="KW-1185">Reference proteome</keyword>
<accession>A0ABQ8NPJ2</accession>
<reference evidence="8" key="1">
    <citation type="submission" date="2021-01" db="EMBL/GenBank/DDBJ databases">
        <title>Deciphering the adaptive evolutionary patterns associated with biogeogrpahic diversity in the finger millet blast pathogen Magnaporthe oryzae in Eastern Africa.</title>
        <authorList>
            <person name="Onyema G."/>
            <person name="Shittu T.A."/>
            <person name="Dodsworth S."/>
            <person name="Devilliers S."/>
            <person name="Muthumeenakshi S."/>
            <person name="Sreenivasaprasad S."/>
        </authorList>
    </citation>
    <scope>NUCLEOTIDE SEQUENCE</scope>
    <source>
        <strain evidence="8">D15/s37</strain>
    </source>
</reference>
<feature type="transmembrane region" description="Helical" evidence="6">
    <location>
        <begin position="465"/>
        <end position="487"/>
    </location>
</feature>
<proteinExistence type="predicted"/>
<evidence type="ECO:0000259" key="7">
    <source>
        <dbReference type="PROSITE" id="PS50850"/>
    </source>
</evidence>